<sequence length="95" mass="9731">MVTQGDTDVITALKGAVCCSCNSIRVLVMGILFGALVVWLSTAAGLYLAKQLPTGTMADTSVATPVVSFPAPVIDTAALAEVCLTAHHPKASKTK</sequence>
<reference evidence="2 3" key="1">
    <citation type="submission" date="2017-01" db="EMBL/GenBank/DDBJ databases">
        <title>Novel large sulfur bacteria in the metagenomes of groundwater-fed chemosynthetic microbial mats in the Lake Huron basin.</title>
        <authorList>
            <person name="Sharrar A.M."/>
            <person name="Flood B.E."/>
            <person name="Bailey J.V."/>
            <person name="Jones D.S."/>
            <person name="Biddanda B."/>
            <person name="Ruberg S.A."/>
            <person name="Marcus D.N."/>
            <person name="Dick G.J."/>
        </authorList>
    </citation>
    <scope>NUCLEOTIDE SEQUENCE [LARGE SCALE GENOMIC DNA]</scope>
    <source>
        <strain evidence="2">A8</strain>
    </source>
</reference>
<feature type="transmembrane region" description="Helical" evidence="1">
    <location>
        <begin position="26"/>
        <end position="49"/>
    </location>
</feature>
<dbReference type="Proteomes" id="UP000192491">
    <property type="component" value="Unassembled WGS sequence"/>
</dbReference>
<dbReference type="EMBL" id="MTEJ01000111">
    <property type="protein sequence ID" value="OQX10493.1"/>
    <property type="molecule type" value="Genomic_DNA"/>
</dbReference>
<comment type="caution">
    <text evidence="2">The sequence shown here is derived from an EMBL/GenBank/DDBJ whole genome shotgun (WGS) entry which is preliminary data.</text>
</comment>
<proteinExistence type="predicted"/>
<gene>
    <name evidence="2" type="ORF">BWK73_20105</name>
</gene>
<organism evidence="2 3">
    <name type="scientific">Thiothrix lacustris</name>
    <dbReference type="NCBI Taxonomy" id="525917"/>
    <lineage>
        <taxon>Bacteria</taxon>
        <taxon>Pseudomonadati</taxon>
        <taxon>Pseudomonadota</taxon>
        <taxon>Gammaproteobacteria</taxon>
        <taxon>Thiotrichales</taxon>
        <taxon>Thiotrichaceae</taxon>
        <taxon>Thiothrix</taxon>
    </lineage>
</organism>
<protein>
    <submittedName>
        <fullName evidence="2">Uncharacterized protein</fullName>
    </submittedName>
</protein>
<accession>A0A1Y1QPI4</accession>
<dbReference type="AlphaFoldDB" id="A0A1Y1QPI4"/>
<name>A0A1Y1QPI4_9GAMM</name>
<keyword evidence="1" id="KW-0472">Membrane</keyword>
<evidence type="ECO:0000256" key="1">
    <source>
        <dbReference type="SAM" id="Phobius"/>
    </source>
</evidence>
<keyword evidence="1" id="KW-1133">Transmembrane helix</keyword>
<evidence type="ECO:0000313" key="2">
    <source>
        <dbReference type="EMBL" id="OQX10493.1"/>
    </source>
</evidence>
<keyword evidence="1" id="KW-0812">Transmembrane</keyword>
<evidence type="ECO:0000313" key="3">
    <source>
        <dbReference type="Proteomes" id="UP000192491"/>
    </source>
</evidence>